<accession>A0A3D9FYX9</accession>
<dbReference type="AlphaFoldDB" id="A0A3D9FYX9"/>
<evidence type="ECO:0000313" key="2">
    <source>
        <dbReference type="Proteomes" id="UP000257004"/>
    </source>
</evidence>
<name>A0A3D9FYX9_9FLAO</name>
<dbReference type="OrthoDB" id="1362105at2"/>
<reference evidence="1 2" key="1">
    <citation type="submission" date="2018-07" db="EMBL/GenBank/DDBJ databases">
        <title>Genomic Encyclopedia of Archaeal and Bacterial Type Strains, Phase II (KMG-II): from individual species to whole genera.</title>
        <authorList>
            <person name="Goeker M."/>
        </authorList>
    </citation>
    <scope>NUCLEOTIDE SEQUENCE [LARGE SCALE GENOMIC DNA]</scope>
    <source>
        <strain evidence="1 2">DSM 25795</strain>
    </source>
</reference>
<evidence type="ECO:0000313" key="1">
    <source>
        <dbReference type="EMBL" id="RED26154.1"/>
    </source>
</evidence>
<dbReference type="Proteomes" id="UP000257004">
    <property type="component" value="Unassembled WGS sequence"/>
</dbReference>
<keyword evidence="2" id="KW-1185">Reference proteome</keyword>
<sequence>MSYEKIREEFIKSAEEYINAKRQPFEKLSGIELVDAKSRYLDDFQDYITHLNFTLNALIDEHLIPFQTLEEANAFQAYMKPTFGSIAVKFTEGLID</sequence>
<protein>
    <submittedName>
        <fullName evidence="1">Uncharacterized protein</fullName>
    </submittedName>
</protein>
<organism evidence="1 2">
    <name type="scientific">Flavobacterium cutihirudinis</name>
    <dbReference type="NCBI Taxonomy" id="1265740"/>
    <lineage>
        <taxon>Bacteria</taxon>
        <taxon>Pseudomonadati</taxon>
        <taxon>Bacteroidota</taxon>
        <taxon>Flavobacteriia</taxon>
        <taxon>Flavobacteriales</taxon>
        <taxon>Flavobacteriaceae</taxon>
        <taxon>Flavobacterium</taxon>
    </lineage>
</organism>
<dbReference type="EMBL" id="QRDQ01000007">
    <property type="protein sequence ID" value="RED26154.1"/>
    <property type="molecule type" value="Genomic_DNA"/>
</dbReference>
<gene>
    <name evidence="1" type="ORF">BD847_0064</name>
</gene>
<proteinExistence type="predicted"/>
<comment type="caution">
    <text evidence="1">The sequence shown here is derived from an EMBL/GenBank/DDBJ whole genome shotgun (WGS) entry which is preliminary data.</text>
</comment>
<dbReference type="RefSeq" id="WP_115886279.1">
    <property type="nucleotide sequence ID" value="NZ_QRDQ01000007.1"/>
</dbReference>